<dbReference type="RefSeq" id="WP_146883367.1">
    <property type="nucleotide sequence ID" value="NZ_BJXB01000005.1"/>
</dbReference>
<keyword evidence="2" id="KW-1185">Reference proteome</keyword>
<organism evidence="1 2">
    <name type="scientific">Deinococcus cellulosilyticus (strain DSM 18568 / NBRC 106333 / KACC 11606 / 5516J-15)</name>
    <dbReference type="NCBI Taxonomy" id="1223518"/>
    <lineage>
        <taxon>Bacteria</taxon>
        <taxon>Thermotogati</taxon>
        <taxon>Deinococcota</taxon>
        <taxon>Deinococci</taxon>
        <taxon>Deinococcales</taxon>
        <taxon>Deinococcaceae</taxon>
        <taxon>Deinococcus</taxon>
    </lineage>
</organism>
<gene>
    <name evidence="1" type="ORF">DC3_14060</name>
</gene>
<dbReference type="EMBL" id="BJXB01000005">
    <property type="protein sequence ID" value="GEM45771.1"/>
    <property type="molecule type" value="Genomic_DNA"/>
</dbReference>
<comment type="caution">
    <text evidence="1">The sequence shown here is derived from an EMBL/GenBank/DDBJ whole genome shotgun (WGS) entry which is preliminary data.</text>
</comment>
<dbReference type="Proteomes" id="UP000321306">
    <property type="component" value="Unassembled WGS sequence"/>
</dbReference>
<sequence>MGHRANFILIQEGQTFCFTDRWSGINIPNLTFWGEHLTLQHLDVQHAVVPEFLRDSLWCEGGFLLNRDQKALVFHFDYWSVDAEPLVDLNGKMYHWDIFTEFPLLVRCYLDMVRACWPGWTIKFAQTVDFCCPQGFEFDVEKIPEKEMEVTAEQVLDFPLGKTEIYLKFAELLLMDQRFDFRMVAQQVLQTHPQAELAVDYFKAPSQIPGMRDREEIMRQVLRVVLED</sequence>
<evidence type="ECO:0000313" key="2">
    <source>
        <dbReference type="Proteomes" id="UP000321306"/>
    </source>
</evidence>
<protein>
    <submittedName>
        <fullName evidence="1">Uncharacterized protein</fullName>
    </submittedName>
</protein>
<proteinExistence type="predicted"/>
<reference evidence="1 2" key="1">
    <citation type="submission" date="2019-07" db="EMBL/GenBank/DDBJ databases">
        <title>Whole genome shotgun sequence of Deinococcus cellulosilyticus NBRC 106333.</title>
        <authorList>
            <person name="Hosoyama A."/>
            <person name="Uohara A."/>
            <person name="Ohji S."/>
            <person name="Ichikawa N."/>
        </authorList>
    </citation>
    <scope>NUCLEOTIDE SEQUENCE [LARGE SCALE GENOMIC DNA]</scope>
    <source>
        <strain evidence="1 2">NBRC 106333</strain>
    </source>
</reference>
<evidence type="ECO:0000313" key="1">
    <source>
        <dbReference type="EMBL" id="GEM45771.1"/>
    </source>
</evidence>
<dbReference type="OrthoDB" id="652877at2"/>
<dbReference type="AlphaFoldDB" id="A0A511MZM5"/>
<accession>A0A511MZM5</accession>
<name>A0A511MZM5_DEIC1</name>